<feature type="compositionally biased region" description="Polar residues" evidence="1">
    <location>
        <begin position="89"/>
        <end position="100"/>
    </location>
</feature>
<name>A0A2I1GRP3_9GLOM</name>
<sequence length="136" mass="15243">MTDLGGIPVRWFPASWTLQERKQCKKFQAVIHDIPEDMMMATLWVETGSLKKAHSKLKTKNTLSKKSSGKTGKASVSNKSTKKDKVPSLTINKKINSQLKDPNAPKKAKNTLKSKDRDKGNQEVLAEILSLLRRLV</sequence>
<keyword evidence="3" id="KW-1185">Reference proteome</keyword>
<dbReference type="Proteomes" id="UP000234323">
    <property type="component" value="Unassembled WGS sequence"/>
</dbReference>
<dbReference type="AlphaFoldDB" id="A0A2I1GRP3"/>
<evidence type="ECO:0000256" key="1">
    <source>
        <dbReference type="SAM" id="MobiDB-lite"/>
    </source>
</evidence>
<dbReference type="EMBL" id="LLXI01000730">
    <property type="protein sequence ID" value="PKY49323.1"/>
    <property type="molecule type" value="Genomic_DNA"/>
</dbReference>
<dbReference type="VEuPathDB" id="FungiDB:RhiirA1_476712"/>
<feature type="region of interest" description="Disordered" evidence="1">
    <location>
        <begin position="55"/>
        <end position="119"/>
    </location>
</feature>
<evidence type="ECO:0000313" key="3">
    <source>
        <dbReference type="Proteomes" id="UP000234323"/>
    </source>
</evidence>
<gene>
    <name evidence="2" type="ORF">RhiirA4_465267</name>
</gene>
<accession>A0A2I1GRP3</accession>
<protein>
    <submittedName>
        <fullName evidence="2">Uncharacterized protein</fullName>
    </submittedName>
</protein>
<reference evidence="2 3" key="1">
    <citation type="submission" date="2015-10" db="EMBL/GenBank/DDBJ databases">
        <title>Genome analyses suggest a sexual origin of heterokaryosis in a supposedly ancient asexual fungus.</title>
        <authorList>
            <person name="Ropars J."/>
            <person name="Sedzielewska K."/>
            <person name="Noel J."/>
            <person name="Charron P."/>
            <person name="Farinelli L."/>
            <person name="Marton T."/>
            <person name="Kruger M."/>
            <person name="Pelin A."/>
            <person name="Brachmann A."/>
            <person name="Corradi N."/>
        </authorList>
    </citation>
    <scope>NUCLEOTIDE SEQUENCE [LARGE SCALE GENOMIC DNA]</scope>
    <source>
        <strain evidence="2 3">A4</strain>
    </source>
</reference>
<evidence type="ECO:0000313" key="2">
    <source>
        <dbReference type="EMBL" id="PKY49323.1"/>
    </source>
</evidence>
<comment type="caution">
    <text evidence="2">The sequence shown here is derived from an EMBL/GenBank/DDBJ whole genome shotgun (WGS) entry which is preliminary data.</text>
</comment>
<feature type="compositionally biased region" description="Low complexity" evidence="1">
    <location>
        <begin position="60"/>
        <end position="73"/>
    </location>
</feature>
<organism evidence="2 3">
    <name type="scientific">Rhizophagus irregularis</name>
    <dbReference type="NCBI Taxonomy" id="588596"/>
    <lineage>
        <taxon>Eukaryota</taxon>
        <taxon>Fungi</taxon>
        <taxon>Fungi incertae sedis</taxon>
        <taxon>Mucoromycota</taxon>
        <taxon>Glomeromycotina</taxon>
        <taxon>Glomeromycetes</taxon>
        <taxon>Glomerales</taxon>
        <taxon>Glomeraceae</taxon>
        <taxon>Rhizophagus</taxon>
    </lineage>
</organism>
<dbReference type="VEuPathDB" id="FungiDB:FUN_020804"/>
<proteinExistence type="predicted"/>